<dbReference type="AlphaFoldDB" id="A0A075AN38"/>
<evidence type="ECO:0000313" key="2">
    <source>
        <dbReference type="Proteomes" id="UP000030755"/>
    </source>
</evidence>
<evidence type="ECO:0000313" key="1">
    <source>
        <dbReference type="EMBL" id="EPZ31133.1"/>
    </source>
</evidence>
<sequence length="94" mass="10820">MKNVDAATNQAINEIVLWKEASLKKRIKFIAGTNDKIPNAEEHKENLKIIREINVFLLYTKYQQLIKITRVTMSSYAFGKDHNSLQIPCVTVEV</sequence>
<protein>
    <submittedName>
        <fullName evidence="1">Uncharacterized protein</fullName>
    </submittedName>
</protein>
<dbReference type="EMBL" id="KE561300">
    <property type="protein sequence ID" value="EPZ31133.1"/>
    <property type="molecule type" value="Genomic_DNA"/>
</dbReference>
<name>A0A075AN38_ROZAC</name>
<dbReference type="Proteomes" id="UP000030755">
    <property type="component" value="Unassembled WGS sequence"/>
</dbReference>
<gene>
    <name evidence="1" type="ORF">O9G_001044</name>
</gene>
<proteinExistence type="predicted"/>
<accession>A0A075AN38</accession>
<keyword evidence="2" id="KW-1185">Reference proteome</keyword>
<organism evidence="1 2">
    <name type="scientific">Rozella allomycis (strain CSF55)</name>
    <dbReference type="NCBI Taxonomy" id="988480"/>
    <lineage>
        <taxon>Eukaryota</taxon>
        <taxon>Fungi</taxon>
        <taxon>Fungi incertae sedis</taxon>
        <taxon>Cryptomycota</taxon>
        <taxon>Cryptomycota incertae sedis</taxon>
        <taxon>Rozella</taxon>
    </lineage>
</organism>
<reference evidence="1 2" key="1">
    <citation type="journal article" date="2013" name="Curr. Biol.">
        <title>Shared signatures of parasitism and phylogenomics unite Cryptomycota and microsporidia.</title>
        <authorList>
            <person name="James T.Y."/>
            <person name="Pelin A."/>
            <person name="Bonen L."/>
            <person name="Ahrendt S."/>
            <person name="Sain D."/>
            <person name="Corradi N."/>
            <person name="Stajich J.E."/>
        </authorList>
    </citation>
    <scope>NUCLEOTIDE SEQUENCE [LARGE SCALE GENOMIC DNA]</scope>
    <source>
        <strain evidence="1 2">CSF55</strain>
    </source>
</reference>
<dbReference type="HOGENOM" id="CLU_2387417_0_0_1"/>